<gene>
    <name evidence="1" type="ORF">LCGC14_1596310</name>
</gene>
<name>A0A0F9KT44_9ZZZZ</name>
<reference evidence="1" key="1">
    <citation type="journal article" date="2015" name="Nature">
        <title>Complex archaea that bridge the gap between prokaryotes and eukaryotes.</title>
        <authorList>
            <person name="Spang A."/>
            <person name="Saw J.H."/>
            <person name="Jorgensen S.L."/>
            <person name="Zaremba-Niedzwiedzka K."/>
            <person name="Martijn J."/>
            <person name="Lind A.E."/>
            <person name="van Eijk R."/>
            <person name="Schleper C."/>
            <person name="Guy L."/>
            <person name="Ettema T.J."/>
        </authorList>
    </citation>
    <scope>NUCLEOTIDE SEQUENCE</scope>
</reference>
<evidence type="ECO:0000313" key="1">
    <source>
        <dbReference type="EMBL" id="KKM25308.1"/>
    </source>
</evidence>
<comment type="caution">
    <text evidence="1">The sequence shown here is derived from an EMBL/GenBank/DDBJ whole genome shotgun (WGS) entry which is preliminary data.</text>
</comment>
<proteinExistence type="predicted"/>
<accession>A0A0F9KT44</accession>
<dbReference type="AlphaFoldDB" id="A0A0F9KT44"/>
<sequence>MFKAVGGAQSTCSRAKQLFTVKKVGDQSDWSAFEQPTICSKPP</sequence>
<protein>
    <submittedName>
        <fullName evidence="1">Uncharacterized protein</fullName>
    </submittedName>
</protein>
<organism evidence="1">
    <name type="scientific">marine sediment metagenome</name>
    <dbReference type="NCBI Taxonomy" id="412755"/>
    <lineage>
        <taxon>unclassified sequences</taxon>
        <taxon>metagenomes</taxon>
        <taxon>ecological metagenomes</taxon>
    </lineage>
</organism>
<dbReference type="EMBL" id="LAZR01012744">
    <property type="protein sequence ID" value="KKM25308.1"/>
    <property type="molecule type" value="Genomic_DNA"/>
</dbReference>